<name>A0ABR0MGS7_GOSAR</name>
<comment type="caution">
    <text evidence="2">The sequence shown here is derived from an EMBL/GenBank/DDBJ whole genome shotgun (WGS) entry which is preliminary data.</text>
</comment>
<keyword evidence="3" id="KW-1185">Reference proteome</keyword>
<dbReference type="EMBL" id="JARKNE010000013">
    <property type="protein sequence ID" value="KAK5771559.1"/>
    <property type="molecule type" value="Genomic_DNA"/>
</dbReference>
<dbReference type="Proteomes" id="UP001358586">
    <property type="component" value="Chromosome 13"/>
</dbReference>
<reference evidence="2 3" key="1">
    <citation type="submission" date="2023-03" db="EMBL/GenBank/DDBJ databases">
        <title>WGS of Gossypium arboreum.</title>
        <authorList>
            <person name="Yu D."/>
        </authorList>
    </citation>
    <scope>NUCLEOTIDE SEQUENCE [LARGE SCALE GENOMIC DNA]</scope>
    <source>
        <tissue evidence="2">Leaf</tissue>
    </source>
</reference>
<gene>
    <name evidence="2" type="ORF">PVK06_047776</name>
</gene>
<evidence type="ECO:0000313" key="2">
    <source>
        <dbReference type="EMBL" id="KAK5771559.1"/>
    </source>
</evidence>
<evidence type="ECO:0000313" key="3">
    <source>
        <dbReference type="Proteomes" id="UP001358586"/>
    </source>
</evidence>
<proteinExistence type="predicted"/>
<organism evidence="2 3">
    <name type="scientific">Gossypium arboreum</name>
    <name type="common">Tree cotton</name>
    <name type="synonym">Gossypium nanking</name>
    <dbReference type="NCBI Taxonomy" id="29729"/>
    <lineage>
        <taxon>Eukaryota</taxon>
        <taxon>Viridiplantae</taxon>
        <taxon>Streptophyta</taxon>
        <taxon>Embryophyta</taxon>
        <taxon>Tracheophyta</taxon>
        <taxon>Spermatophyta</taxon>
        <taxon>Magnoliopsida</taxon>
        <taxon>eudicotyledons</taxon>
        <taxon>Gunneridae</taxon>
        <taxon>Pentapetalae</taxon>
        <taxon>rosids</taxon>
        <taxon>malvids</taxon>
        <taxon>Malvales</taxon>
        <taxon>Malvaceae</taxon>
        <taxon>Malvoideae</taxon>
        <taxon>Gossypium</taxon>
    </lineage>
</organism>
<feature type="region of interest" description="Disordered" evidence="1">
    <location>
        <begin position="77"/>
        <end position="97"/>
    </location>
</feature>
<evidence type="ECO:0000256" key="1">
    <source>
        <dbReference type="SAM" id="MobiDB-lite"/>
    </source>
</evidence>
<accession>A0ABR0MGS7</accession>
<sequence>MSFTIEKFGYIWSDDEIDNEDEIYEGVYGEQEIQENLRILLLDKEEYLTTQVPREILNSQGFQSTKDNQGEIEEVTLQEDTQKEIEPSEETTAKCNN</sequence>
<protein>
    <submittedName>
        <fullName evidence="2">Uncharacterized protein</fullName>
    </submittedName>
</protein>